<dbReference type="Gene3D" id="2.60.120.260">
    <property type="entry name" value="Galactose-binding domain-like"/>
    <property type="match status" value="1"/>
</dbReference>
<evidence type="ECO:0000313" key="5">
    <source>
        <dbReference type="Proteomes" id="UP000019151"/>
    </source>
</evidence>
<dbReference type="InParanoid" id="W0RT21"/>
<protein>
    <submittedName>
        <fullName evidence="4">Hydrolase CocE/NonD family protein</fullName>
    </submittedName>
</protein>
<dbReference type="SMART" id="SM00939">
    <property type="entry name" value="PepX_C"/>
    <property type="match status" value="1"/>
</dbReference>
<dbReference type="SUPFAM" id="SSF53474">
    <property type="entry name" value="alpha/beta-Hydrolases"/>
    <property type="match status" value="1"/>
</dbReference>
<sequence>MNLLTVLRVRRLLPLLLVASRLAAQAPTAQDSVRMASYEPREVMIPMRDGVRLHTLIFTPKSQTGDLPIILNRTPYGIAGARASFGGSIAELADEGYVFVFQDIRGRFTSEGQFVMLRPPMHRKDPKAIDESTDTYDTIDWLLKNVPRNNGRVGMLGVSYPGWLTVMAMLDPHPALKAVSPQASPASMFLGDDFHHNGAFRLAYGFEYAAMMEGGKELTPFQFDKADAYSWYLGLGSLATVNDSVFKRSRPTWNDFAAHPNFDAFWQREALMQYLDRVTVPTLNVAGWWDQEDFYGPIKIYETLEPHDTKHLNYLVVGPWNHGGWRGRSGQTLGPLDFGSPTAKYYREKIEAPWFAYWLKDKGTLDLAEATTFEAGANAWRRHDAWPPKTNVTSRRLYFQANGKLGFEPPRDTGRVFDAYVSDPNKPVPYRARPIKPTFGAGSTWSTWLVDDQRFVQDRPDVAAWESAPLPEDLVLSGDVVAKLFAATTGTDADWVVKLIDVYPEDDAKLGGYQLMVANDVFRGRFRSSFEHPQAIAPDVPQEYTIDLHTQSYRFLKGHRLRVQVQSTWFPLIDRNPQTFVPNIFAAKDADFRAATQRVFRSKGAASYVQLTVQNPPLVP</sequence>
<evidence type="ECO:0000259" key="3">
    <source>
        <dbReference type="SMART" id="SM00939"/>
    </source>
</evidence>
<feature type="signal peptide" evidence="2">
    <location>
        <begin position="1"/>
        <end position="26"/>
    </location>
</feature>
<dbReference type="InterPro" id="IPR005674">
    <property type="entry name" value="CocE/Ser_esterase"/>
</dbReference>
<dbReference type="Pfam" id="PF02129">
    <property type="entry name" value="Peptidase_S15"/>
    <property type="match status" value="1"/>
</dbReference>
<evidence type="ECO:0000256" key="2">
    <source>
        <dbReference type="SAM" id="SignalP"/>
    </source>
</evidence>
<dbReference type="RefSeq" id="WP_025414919.1">
    <property type="nucleotide sequence ID" value="NZ_CP007130.1"/>
</dbReference>
<dbReference type="InterPro" id="IPR013736">
    <property type="entry name" value="Xaa-Pro_dipept_C"/>
</dbReference>
<keyword evidence="2" id="KW-0732">Signal</keyword>
<organism evidence="4 5">
    <name type="scientific">Gemmatirosa kalamazoonensis</name>
    <dbReference type="NCBI Taxonomy" id="861299"/>
    <lineage>
        <taxon>Bacteria</taxon>
        <taxon>Pseudomonadati</taxon>
        <taxon>Gemmatimonadota</taxon>
        <taxon>Gemmatimonadia</taxon>
        <taxon>Gemmatimonadales</taxon>
        <taxon>Gemmatimonadaceae</taxon>
        <taxon>Gemmatirosa</taxon>
    </lineage>
</organism>
<dbReference type="InterPro" id="IPR029058">
    <property type="entry name" value="AB_hydrolase_fold"/>
</dbReference>
<proteinExistence type="predicted"/>
<dbReference type="Gene3D" id="1.10.3020.10">
    <property type="entry name" value="alpha-amino acid ester hydrolase ( Helical cap domain)"/>
    <property type="match status" value="1"/>
</dbReference>
<keyword evidence="5" id="KW-1185">Reference proteome</keyword>
<reference evidence="4 5" key="1">
    <citation type="journal article" date="2014" name="Genome Announc.">
        <title>Genome Sequence and Methylome of Soil Bacterium Gemmatirosa kalamazoonensis KBS708T, a Member of the Rarely Cultivated Gemmatimonadetes Phylum.</title>
        <authorList>
            <person name="Debruyn J.M."/>
            <person name="Radosevich M."/>
            <person name="Wommack K.E."/>
            <person name="Polson S.W."/>
            <person name="Hauser L.J."/>
            <person name="Fawaz M.N."/>
            <person name="Korlach J."/>
            <person name="Tsai Y.C."/>
        </authorList>
    </citation>
    <scope>NUCLEOTIDE SEQUENCE [LARGE SCALE GENOMIC DNA]</scope>
    <source>
        <strain evidence="4 5">KBS708</strain>
        <plasmid evidence="5">Plasmid 2</plasmid>
    </source>
</reference>
<accession>W0RT21</accession>
<dbReference type="AlphaFoldDB" id="W0RT21"/>
<dbReference type="EMBL" id="CP007130">
    <property type="protein sequence ID" value="AHG93622.1"/>
    <property type="molecule type" value="Genomic_DNA"/>
</dbReference>
<dbReference type="GO" id="GO:0008239">
    <property type="term" value="F:dipeptidyl-peptidase activity"/>
    <property type="evidence" value="ECO:0007669"/>
    <property type="project" value="InterPro"/>
</dbReference>
<dbReference type="OrthoDB" id="9806163at2"/>
<feature type="chain" id="PRO_5004795395" evidence="2">
    <location>
        <begin position="27"/>
        <end position="620"/>
    </location>
</feature>
<gene>
    <name evidence="4" type="ORF">J421_6087</name>
</gene>
<geneLocation type="plasmid" evidence="4 5">
    <name>2</name>
</geneLocation>
<keyword evidence="1 4" id="KW-0378">Hydrolase</keyword>
<dbReference type="InterPro" id="IPR008979">
    <property type="entry name" value="Galactose-bd-like_sf"/>
</dbReference>
<dbReference type="HOGENOM" id="CLU_015590_5_0_0"/>
<dbReference type="NCBIfam" id="TIGR00976">
    <property type="entry name" value="CocE_NonD"/>
    <property type="match status" value="1"/>
</dbReference>
<dbReference type="eggNOG" id="COG2936">
    <property type="taxonomic scope" value="Bacteria"/>
</dbReference>
<dbReference type="Proteomes" id="UP000019151">
    <property type="component" value="Plasmid 2"/>
</dbReference>
<dbReference type="PATRIC" id="fig|861299.3.peg.6142"/>
<name>W0RT21_9BACT</name>
<evidence type="ECO:0000313" key="4">
    <source>
        <dbReference type="EMBL" id="AHG93622.1"/>
    </source>
</evidence>
<dbReference type="SUPFAM" id="SSF49785">
    <property type="entry name" value="Galactose-binding domain-like"/>
    <property type="match status" value="1"/>
</dbReference>
<keyword evidence="4" id="KW-0614">Plasmid</keyword>
<feature type="domain" description="Xaa-Pro dipeptidyl-peptidase C-terminal" evidence="3">
    <location>
        <begin position="352"/>
        <end position="610"/>
    </location>
</feature>
<dbReference type="Pfam" id="PF08530">
    <property type="entry name" value="PepX_C"/>
    <property type="match status" value="1"/>
</dbReference>
<dbReference type="Gene3D" id="3.40.50.1820">
    <property type="entry name" value="alpha/beta hydrolase"/>
    <property type="match status" value="1"/>
</dbReference>
<dbReference type="KEGG" id="gba:J421_6087"/>
<evidence type="ECO:0000256" key="1">
    <source>
        <dbReference type="ARBA" id="ARBA00022801"/>
    </source>
</evidence>
<dbReference type="InterPro" id="IPR000383">
    <property type="entry name" value="Xaa-Pro-like_dom"/>
</dbReference>